<reference evidence="2 3" key="1">
    <citation type="submission" date="2017-06" db="EMBL/GenBank/DDBJ databases">
        <authorList>
            <person name="Kim H.J."/>
            <person name="Triplett B.A."/>
        </authorList>
    </citation>
    <scope>NUCLEOTIDE SEQUENCE [LARGE SCALE GENOMIC DNA]</scope>
    <source>
        <strain evidence="2 3">DSM 14713</strain>
    </source>
</reference>
<evidence type="ECO:0000313" key="2">
    <source>
        <dbReference type="EMBL" id="ATB33213.1"/>
    </source>
</evidence>
<sequence length="276" mass="30118">MAWLRAHTPSRVLSSPLRRQDGSGARKSAWERTGRGASRRHDAPPNQPGGSRRCVLYARPSHPHRAPGWSGRRQWGAVHESQERVGTRRHGQGHQQPGTGFRSGRHAHRTLGPRESARAPGTRSEQVGQAFGERAARAPRIATAEATHMQLELNRAARGGQVGWPSDIGAVRRFAVLFAGGALRSSTFSSHDEHSSRGRPTHDSLHPATGNRVQLAHRGLYASLSLPAVTPACPLANLIWGGSFTRLEHIMCGRATKADQAQNCLDNRFRLQANLS</sequence>
<dbReference type="AlphaFoldDB" id="A0A250IPN5"/>
<protein>
    <submittedName>
        <fullName evidence="2">Uncharacterized protein</fullName>
    </submittedName>
</protein>
<dbReference type="Proteomes" id="UP000217289">
    <property type="component" value="Chromosome"/>
</dbReference>
<dbReference type="EMBL" id="CP022163">
    <property type="protein sequence ID" value="ATB33213.1"/>
    <property type="molecule type" value="Genomic_DNA"/>
</dbReference>
<gene>
    <name evidence="2" type="ORF">MEBOL_006702</name>
</gene>
<keyword evidence="3" id="KW-1185">Reference proteome</keyword>
<evidence type="ECO:0000256" key="1">
    <source>
        <dbReference type="SAM" id="MobiDB-lite"/>
    </source>
</evidence>
<feature type="region of interest" description="Disordered" evidence="1">
    <location>
        <begin position="1"/>
        <end position="129"/>
    </location>
</feature>
<feature type="compositionally biased region" description="Basic and acidic residues" evidence="1">
    <location>
        <begin position="190"/>
        <end position="205"/>
    </location>
</feature>
<feature type="region of interest" description="Disordered" evidence="1">
    <location>
        <begin position="187"/>
        <end position="208"/>
    </location>
</feature>
<feature type="compositionally biased region" description="Basic and acidic residues" evidence="1">
    <location>
        <begin position="28"/>
        <end position="43"/>
    </location>
</feature>
<accession>A0A250IPN5</accession>
<evidence type="ECO:0000313" key="3">
    <source>
        <dbReference type="Proteomes" id="UP000217289"/>
    </source>
</evidence>
<dbReference type="KEGG" id="mbd:MEBOL_006702"/>
<organism evidence="2 3">
    <name type="scientific">Melittangium boletus DSM 14713</name>
    <dbReference type="NCBI Taxonomy" id="1294270"/>
    <lineage>
        <taxon>Bacteria</taxon>
        <taxon>Pseudomonadati</taxon>
        <taxon>Myxococcota</taxon>
        <taxon>Myxococcia</taxon>
        <taxon>Myxococcales</taxon>
        <taxon>Cystobacterineae</taxon>
        <taxon>Archangiaceae</taxon>
        <taxon>Melittangium</taxon>
    </lineage>
</organism>
<name>A0A250IPN5_9BACT</name>
<proteinExistence type="predicted"/>